<sequence>MATEFGPLASYHLRQQQLNVPLKLDWHVQKTHTLPAFGPPEASRIVLIIREHEEEEDQDEDDKDSDDSMALDPPAYTPVPRVAPMAPAAPAVPVIPAIPPPGLIGPVLPVAPAIPAAQAGQFTAAINLETVLWLGRMYSDFPVVAEIRTTAPRASQTIPKLLEWCQQVHNIKHAHPRVPDNAVGAGIAVGHQITLTNLGVLFLHSPVWIKDATTHPGPHSPCTFPPPGLLFVSTYAHRVCSPSQIEVPARLYAYTKRAPNAPQTRLKLASNSLQSFPCVQRIKHTRRHFLTIATHSLLHTPLLLSLRASTPRHSQSRIVRRREALAFSDRQEGCPCTPPLPSTAAPLECEATPSPARKANEDDCSLHERKRVRPPSSFVSLFLTYEADSMSAEAPHDSKPDHSSFAPEDSLSVPAASTNTNTNWRCGRRRQRIVAAPAVLVIVYHHRTGAETGQAYNLSQYAFHGAQDVMRGLARSLNLANYPAAIFIADLSLPFQRVAHASTRRSRRPCHLFPPIRLRPWPPAPTMRPNGPRSSTSQGAPAAYPTLACSGPAPTHVCLRDDALVAPPAYRELFYLQILHFCALKAHDAPPHNPLTTTSERAAHLVPTSPRRGGAPGRRSSGDLRLSLTSCRLRTPRMYRRHLSSRLAGLGTRPGEEGQRGEVESPGDGRGKRRDGKDFHFGGGTRPTNKAPRVRALPARARRRRPLLAPPHIILSPLRPRRPPPTQQRPAPCARLADIGDAGKRSSQIVYTSGFVNRLVTPALADPRAWKAFKMEVHGTKLVLHKPPGTAPRRARADGEVLLAVCPAGDSTTSSRPSSAFPPNLPAPSSTAWNRLERYGPHQRAFAWPHLPTHLGRSLGVFVATSAYPRLRDDPASASLCVPTRIA</sequence>
<feature type="compositionally biased region" description="Basic and acidic residues" evidence="1">
    <location>
        <begin position="654"/>
        <end position="680"/>
    </location>
</feature>
<dbReference type="EMBL" id="JARKIE010000436">
    <property type="protein sequence ID" value="KAJ7640133.1"/>
    <property type="molecule type" value="Genomic_DNA"/>
</dbReference>
<protein>
    <submittedName>
        <fullName evidence="2">Uncharacterized protein</fullName>
    </submittedName>
</protein>
<feature type="region of interest" description="Disordered" evidence="1">
    <location>
        <begin position="53"/>
        <end position="77"/>
    </location>
</feature>
<keyword evidence="3" id="KW-1185">Reference proteome</keyword>
<proteinExistence type="predicted"/>
<dbReference type="Proteomes" id="UP001221757">
    <property type="component" value="Unassembled WGS sequence"/>
</dbReference>
<feature type="compositionally biased region" description="Acidic residues" evidence="1">
    <location>
        <begin position="53"/>
        <end position="69"/>
    </location>
</feature>
<dbReference type="AlphaFoldDB" id="A0AAD7C6B3"/>
<name>A0AAD7C6B3_MYCRO</name>
<evidence type="ECO:0000313" key="2">
    <source>
        <dbReference type="EMBL" id="KAJ7640133.1"/>
    </source>
</evidence>
<evidence type="ECO:0000313" key="3">
    <source>
        <dbReference type="Proteomes" id="UP001221757"/>
    </source>
</evidence>
<feature type="region of interest" description="Disordered" evidence="1">
    <location>
        <begin position="521"/>
        <end position="542"/>
    </location>
</feature>
<gene>
    <name evidence="2" type="ORF">B0H17DRAFT_1216744</name>
</gene>
<reference evidence="2" key="1">
    <citation type="submission" date="2023-03" db="EMBL/GenBank/DDBJ databases">
        <title>Massive genome expansion in bonnet fungi (Mycena s.s.) driven by repeated elements and novel gene families across ecological guilds.</title>
        <authorList>
            <consortium name="Lawrence Berkeley National Laboratory"/>
            <person name="Harder C.B."/>
            <person name="Miyauchi S."/>
            <person name="Viragh M."/>
            <person name="Kuo A."/>
            <person name="Thoen E."/>
            <person name="Andreopoulos B."/>
            <person name="Lu D."/>
            <person name="Skrede I."/>
            <person name="Drula E."/>
            <person name="Henrissat B."/>
            <person name="Morin E."/>
            <person name="Kohler A."/>
            <person name="Barry K."/>
            <person name="LaButti K."/>
            <person name="Morin E."/>
            <person name="Salamov A."/>
            <person name="Lipzen A."/>
            <person name="Mereny Z."/>
            <person name="Hegedus B."/>
            <person name="Baldrian P."/>
            <person name="Stursova M."/>
            <person name="Weitz H."/>
            <person name="Taylor A."/>
            <person name="Grigoriev I.V."/>
            <person name="Nagy L.G."/>
            <person name="Martin F."/>
            <person name="Kauserud H."/>
        </authorList>
    </citation>
    <scope>NUCLEOTIDE SEQUENCE</scope>
    <source>
        <strain evidence="2">CBHHK067</strain>
    </source>
</reference>
<organism evidence="2 3">
    <name type="scientific">Mycena rosella</name>
    <name type="common">Pink bonnet</name>
    <name type="synonym">Agaricus rosellus</name>
    <dbReference type="NCBI Taxonomy" id="1033263"/>
    <lineage>
        <taxon>Eukaryota</taxon>
        <taxon>Fungi</taxon>
        <taxon>Dikarya</taxon>
        <taxon>Basidiomycota</taxon>
        <taxon>Agaricomycotina</taxon>
        <taxon>Agaricomycetes</taxon>
        <taxon>Agaricomycetidae</taxon>
        <taxon>Agaricales</taxon>
        <taxon>Marasmiineae</taxon>
        <taxon>Mycenaceae</taxon>
        <taxon>Mycena</taxon>
    </lineage>
</organism>
<feature type="region of interest" description="Disordered" evidence="1">
    <location>
        <begin position="593"/>
        <end position="629"/>
    </location>
</feature>
<feature type="region of interest" description="Disordered" evidence="1">
    <location>
        <begin position="645"/>
        <end position="731"/>
    </location>
</feature>
<evidence type="ECO:0000256" key="1">
    <source>
        <dbReference type="SAM" id="MobiDB-lite"/>
    </source>
</evidence>
<comment type="caution">
    <text evidence="2">The sequence shown here is derived from an EMBL/GenBank/DDBJ whole genome shotgun (WGS) entry which is preliminary data.</text>
</comment>
<feature type="compositionally biased region" description="Low complexity" evidence="1">
    <location>
        <begin position="607"/>
        <end position="629"/>
    </location>
</feature>
<feature type="region of interest" description="Disordered" evidence="1">
    <location>
        <begin position="392"/>
        <end position="422"/>
    </location>
</feature>
<accession>A0AAD7C6B3</accession>